<organism evidence="8 9">
    <name type="scientific">Anaeramoeba ignava</name>
    <name type="common">Anaerobic marine amoeba</name>
    <dbReference type="NCBI Taxonomy" id="1746090"/>
    <lineage>
        <taxon>Eukaryota</taxon>
        <taxon>Metamonada</taxon>
        <taxon>Anaeramoebidae</taxon>
        <taxon>Anaeramoeba</taxon>
    </lineage>
</organism>
<feature type="domain" description="PNPLA" evidence="7">
    <location>
        <begin position="366"/>
        <end position="581"/>
    </location>
</feature>
<feature type="compositionally biased region" description="Basic and acidic residues" evidence="6">
    <location>
        <begin position="740"/>
        <end position="755"/>
    </location>
</feature>
<dbReference type="Gene3D" id="3.40.1090.10">
    <property type="entry name" value="Cytosolic phospholipase A2 catalytic domain"/>
    <property type="match status" value="1"/>
</dbReference>
<name>A0A9Q0L8T1_ANAIG</name>
<dbReference type="GO" id="GO:0016020">
    <property type="term" value="C:membrane"/>
    <property type="evidence" value="ECO:0007669"/>
    <property type="project" value="TreeGrafter"/>
</dbReference>
<feature type="active site" description="Proton acceptor" evidence="4">
    <location>
        <position position="568"/>
    </location>
</feature>
<reference evidence="8" key="1">
    <citation type="submission" date="2022-10" db="EMBL/GenBank/DDBJ databases">
        <title>Novel sulphate-reducing endosymbionts in the free-living metamonad Anaeramoeba.</title>
        <authorList>
            <person name="Jerlstrom-Hultqvist J."/>
            <person name="Cepicka I."/>
            <person name="Gallot-Lavallee L."/>
            <person name="Salas-Leiva D."/>
            <person name="Curtis B.A."/>
            <person name="Zahonova K."/>
            <person name="Pipaliya S."/>
            <person name="Dacks J."/>
            <person name="Roger A.J."/>
        </authorList>
    </citation>
    <scope>NUCLEOTIDE SEQUENCE</scope>
    <source>
        <strain evidence="8">BMAN</strain>
    </source>
</reference>
<dbReference type="SUPFAM" id="SSF52151">
    <property type="entry name" value="FabD/lysophospholipase-like"/>
    <property type="match status" value="1"/>
</dbReference>
<feature type="coiled-coil region" evidence="5">
    <location>
        <begin position="243"/>
        <end position="277"/>
    </location>
</feature>
<evidence type="ECO:0000256" key="6">
    <source>
        <dbReference type="SAM" id="MobiDB-lite"/>
    </source>
</evidence>
<evidence type="ECO:0000313" key="9">
    <source>
        <dbReference type="Proteomes" id="UP001149090"/>
    </source>
</evidence>
<evidence type="ECO:0000256" key="1">
    <source>
        <dbReference type="ARBA" id="ARBA00022801"/>
    </source>
</evidence>
<feature type="active site" description="Nucleophile" evidence="4">
    <location>
        <position position="404"/>
    </location>
</feature>
<dbReference type="InterPro" id="IPR016035">
    <property type="entry name" value="Acyl_Trfase/lysoPLipase"/>
</dbReference>
<keyword evidence="1 4" id="KW-0378">Hydrolase</keyword>
<feature type="short sequence motif" description="DGA/G" evidence="4">
    <location>
        <begin position="568"/>
        <end position="570"/>
    </location>
</feature>
<evidence type="ECO:0000313" key="8">
    <source>
        <dbReference type="EMBL" id="KAJ5068452.1"/>
    </source>
</evidence>
<sequence>MKQENNNNNKEEIKNNSFLKLTEKLKEDLQFKSLMQKIFDKQKENQKENQTNENQNQNQNQNFTIKNNERKIVGEWQNKELNKLKLKFTKQSKNFIVKLKQKEESKTFLEKDLANKNKKNEDDKLEAKITLKDLEDLFGKDCEKQEKEILESKDNERLVDLIVLDILGKDKKEKKKILESQTLDRLIPPIVNSLTGNPQPFMMKNPNLLLLEAKQLLGDKRYQQSYRILDNLFKDEDIDVFTKKIIEETLKNAKEEIENEEKVKQKEEEKNEMKANSWIWKSLIQFDLGNYEESIVNLLNSLLFLDPKDERAGMIQDVLKYIIPEKKEEEKKEEEKEEEKKFKFIEEPEINPKTKQTKDPSKKFILSIDGGGIRGIVPCILLTEIERRTHLRIQDIFDFYAGTSTGGIISLALTRGPISLSPREALDIYIGEQRYKLFERWSSNSRTILDPIMNGPDFLLYSAYTRKGIDGELDKIFGGCTITDTIKNRGIMVTTSAENYGACVFANYPISDPYKSGLFRLNEDYSLTLIDDSSFKMAHVAGATSAAAPIFPPLTLEKNDGKRITFVDGGFIINNPAAAALVTCRDISNYSLDDTYLLSLNTSTDNLTPVYNWRANLGVIGFLTQSKNFLYQENQVTANLTNRICTNMIGDRYFRFTPFDPEIDSVSIDEISPENIRRIWNYGVEMIEDLDNQEDNLLNKFCDIVEEYRYANYEFSGTPNPRRFGIGYVTNKVFETTRQQLEEKTKKKEKEKEKEEEKEEEREGLGIGRYRMDKESFKKIDEIFTKQEIDEKELSKRLKKFFDARLYSFLKKNDEIKYANFSRWSKHPSVCIASSVGHLSSLQYYSQTNSPLDSIKGPSDWTALHYAAANNEIDSIQFLIFYDILSSNISEEVALNKLKYMECLTDKKKTALQLAKEEKSKQAIELLTELKKFFEKFIKTNQKN</sequence>
<evidence type="ECO:0000256" key="2">
    <source>
        <dbReference type="ARBA" id="ARBA00022963"/>
    </source>
</evidence>
<evidence type="ECO:0000259" key="7">
    <source>
        <dbReference type="PROSITE" id="PS51635"/>
    </source>
</evidence>
<dbReference type="PANTHER" id="PTHR24185:SF1">
    <property type="entry name" value="CALCIUM-INDEPENDENT PHOSPHOLIPASE A2-GAMMA"/>
    <property type="match status" value="1"/>
</dbReference>
<dbReference type="InterPro" id="IPR002641">
    <property type="entry name" value="PNPLA_dom"/>
</dbReference>
<feature type="short sequence motif" description="GXSXG" evidence="4">
    <location>
        <begin position="402"/>
        <end position="406"/>
    </location>
</feature>
<keyword evidence="5" id="KW-0175">Coiled coil</keyword>
<proteinExistence type="predicted"/>
<feature type="compositionally biased region" description="Low complexity" evidence="6">
    <location>
        <begin position="48"/>
        <end position="66"/>
    </location>
</feature>
<dbReference type="EMBL" id="JAPDFW010000115">
    <property type="protein sequence ID" value="KAJ5068452.1"/>
    <property type="molecule type" value="Genomic_DNA"/>
</dbReference>
<protein>
    <submittedName>
        <fullName evidence="8">Calcium-independent phospholipase a2-gamma</fullName>
    </submittedName>
</protein>
<dbReference type="CDD" id="cd07199">
    <property type="entry name" value="Pat17_PNPLA8_PNPLA9_like"/>
    <property type="match status" value="1"/>
</dbReference>
<feature type="region of interest" description="Disordered" evidence="6">
    <location>
        <begin position="42"/>
        <end position="66"/>
    </location>
</feature>
<dbReference type="PROSITE" id="PS51635">
    <property type="entry name" value="PNPLA"/>
    <property type="match status" value="1"/>
</dbReference>
<keyword evidence="9" id="KW-1185">Reference proteome</keyword>
<keyword evidence="3 4" id="KW-0443">Lipid metabolism</keyword>
<dbReference type="OrthoDB" id="1658288at2759"/>
<dbReference type="Gene3D" id="1.25.40.20">
    <property type="entry name" value="Ankyrin repeat-containing domain"/>
    <property type="match status" value="1"/>
</dbReference>
<dbReference type="PANTHER" id="PTHR24185">
    <property type="entry name" value="CALCIUM-INDEPENDENT PHOSPHOLIPASE A2-GAMMA"/>
    <property type="match status" value="1"/>
</dbReference>
<dbReference type="SUPFAM" id="SSF48403">
    <property type="entry name" value="Ankyrin repeat"/>
    <property type="match status" value="1"/>
</dbReference>
<dbReference type="Pfam" id="PF01734">
    <property type="entry name" value="Patatin"/>
    <property type="match status" value="1"/>
</dbReference>
<dbReference type="GO" id="GO:0004620">
    <property type="term" value="F:phospholipase activity"/>
    <property type="evidence" value="ECO:0007669"/>
    <property type="project" value="TreeGrafter"/>
</dbReference>
<dbReference type="InterPro" id="IPR036770">
    <property type="entry name" value="Ankyrin_rpt-contain_sf"/>
</dbReference>
<evidence type="ECO:0000256" key="4">
    <source>
        <dbReference type="PROSITE-ProRule" id="PRU01161"/>
    </source>
</evidence>
<accession>A0A9Q0L8T1</accession>
<feature type="coiled-coil region" evidence="5">
    <location>
        <begin position="99"/>
        <end position="137"/>
    </location>
</feature>
<dbReference type="GO" id="GO:0016042">
    <property type="term" value="P:lipid catabolic process"/>
    <property type="evidence" value="ECO:0007669"/>
    <property type="project" value="UniProtKB-UniRule"/>
</dbReference>
<keyword evidence="2 4" id="KW-0442">Lipid degradation</keyword>
<dbReference type="AlphaFoldDB" id="A0A9Q0L8T1"/>
<dbReference type="Proteomes" id="UP001149090">
    <property type="component" value="Unassembled WGS sequence"/>
</dbReference>
<feature type="short sequence motif" description="GXGXXG" evidence="4">
    <location>
        <begin position="370"/>
        <end position="375"/>
    </location>
</feature>
<evidence type="ECO:0000256" key="5">
    <source>
        <dbReference type="SAM" id="Coils"/>
    </source>
</evidence>
<dbReference type="GO" id="GO:0006631">
    <property type="term" value="P:fatty acid metabolic process"/>
    <property type="evidence" value="ECO:0007669"/>
    <property type="project" value="TreeGrafter"/>
</dbReference>
<feature type="region of interest" description="Disordered" evidence="6">
    <location>
        <begin position="740"/>
        <end position="764"/>
    </location>
</feature>
<comment type="caution">
    <text evidence="8">The sequence shown here is derived from an EMBL/GenBank/DDBJ whole genome shotgun (WGS) entry which is preliminary data.</text>
</comment>
<evidence type="ECO:0000256" key="3">
    <source>
        <dbReference type="ARBA" id="ARBA00023098"/>
    </source>
</evidence>
<gene>
    <name evidence="8" type="ORF">M0811_12310</name>
</gene>